<keyword evidence="2" id="KW-1185">Reference proteome</keyword>
<organism evidence="1 2">
    <name type="scientific">Entomophthora muscae</name>
    <dbReference type="NCBI Taxonomy" id="34485"/>
    <lineage>
        <taxon>Eukaryota</taxon>
        <taxon>Fungi</taxon>
        <taxon>Fungi incertae sedis</taxon>
        <taxon>Zoopagomycota</taxon>
        <taxon>Entomophthoromycotina</taxon>
        <taxon>Entomophthoromycetes</taxon>
        <taxon>Entomophthorales</taxon>
        <taxon>Entomophthoraceae</taxon>
        <taxon>Entomophthora</taxon>
    </lineage>
</organism>
<evidence type="ECO:0000313" key="2">
    <source>
        <dbReference type="Proteomes" id="UP001165960"/>
    </source>
</evidence>
<gene>
    <name evidence="1" type="ORF">DSO57_1003998</name>
</gene>
<proteinExistence type="predicted"/>
<name>A0ACC2SL09_9FUNG</name>
<protein>
    <submittedName>
        <fullName evidence="1">Uncharacterized protein</fullName>
    </submittedName>
</protein>
<dbReference type="EMBL" id="QTSX02004980">
    <property type="protein sequence ID" value="KAJ9063067.1"/>
    <property type="molecule type" value="Genomic_DNA"/>
</dbReference>
<accession>A0ACC2SL09</accession>
<reference evidence="1" key="1">
    <citation type="submission" date="2022-04" db="EMBL/GenBank/DDBJ databases">
        <title>Genome of the entomopathogenic fungus Entomophthora muscae.</title>
        <authorList>
            <person name="Elya C."/>
            <person name="Lovett B.R."/>
            <person name="Lee E."/>
            <person name="Macias A.M."/>
            <person name="Hajek A.E."/>
            <person name="De Bivort B.L."/>
            <person name="Kasson M.T."/>
            <person name="De Fine Licht H.H."/>
            <person name="Stajich J.E."/>
        </authorList>
    </citation>
    <scope>NUCLEOTIDE SEQUENCE</scope>
    <source>
        <strain evidence="1">Berkeley</strain>
    </source>
</reference>
<dbReference type="Proteomes" id="UP001165960">
    <property type="component" value="Unassembled WGS sequence"/>
</dbReference>
<comment type="caution">
    <text evidence="1">The sequence shown here is derived from an EMBL/GenBank/DDBJ whole genome shotgun (WGS) entry which is preliminary data.</text>
</comment>
<sequence>MRSFAFLVVSVCFANHGTALMYPTGLIPSCSIPLGMPYETNADNIRSLLVKALGSEKHERIELAMRVLFQDDFKCIAKENGQTVHIDNSQVTVNYMNQSPKTPAPERPTQTNDDSFLGQAQLFSAPNSRSDGGIFAAGFIPNMHSMFGMPIELVEHHQISEPTSTEPKHATETSPVSLDFTQSSSPQNDSSQIINVQVINPQHDVASNSTQITKPQNVSTPASV</sequence>
<evidence type="ECO:0000313" key="1">
    <source>
        <dbReference type="EMBL" id="KAJ9063067.1"/>
    </source>
</evidence>